<protein>
    <recommendedName>
        <fullName evidence="4 7">Signal peptidase I</fullName>
        <ecNumber evidence="3 7">3.4.21.89</ecNumber>
    </recommendedName>
</protein>
<evidence type="ECO:0000256" key="3">
    <source>
        <dbReference type="ARBA" id="ARBA00013208"/>
    </source>
</evidence>
<comment type="subcellular location">
    <subcellularLocation>
        <location evidence="7">Membrane</location>
        <topology evidence="7">Single-pass type II membrane protein</topology>
    </subcellularLocation>
</comment>
<evidence type="ECO:0000256" key="6">
    <source>
        <dbReference type="PIRSR" id="PIRSR600223-1"/>
    </source>
</evidence>
<proteinExistence type="inferred from homology"/>
<dbReference type="SUPFAM" id="SSF51306">
    <property type="entry name" value="LexA/Signal peptidase"/>
    <property type="match status" value="1"/>
</dbReference>
<dbReference type="Pfam" id="PF10502">
    <property type="entry name" value="Peptidase_S26"/>
    <property type="match status" value="1"/>
</dbReference>
<evidence type="ECO:0000259" key="9">
    <source>
        <dbReference type="Pfam" id="PF10502"/>
    </source>
</evidence>
<feature type="active site" evidence="6">
    <location>
        <position position="115"/>
    </location>
</feature>
<gene>
    <name evidence="10" type="ORF">SBA1_410007</name>
</gene>
<dbReference type="PANTHER" id="PTHR43390:SF1">
    <property type="entry name" value="CHLOROPLAST PROCESSING PEPTIDASE"/>
    <property type="match status" value="1"/>
</dbReference>
<keyword evidence="5 7" id="KW-0378">Hydrolase</keyword>
<feature type="region of interest" description="Disordered" evidence="8">
    <location>
        <begin position="1"/>
        <end position="21"/>
    </location>
</feature>
<comment type="similarity">
    <text evidence="2 7">Belongs to the peptidase S26 family.</text>
</comment>
<keyword evidence="7" id="KW-0645">Protease</keyword>
<feature type="active site" evidence="6">
    <location>
        <position position="59"/>
    </location>
</feature>
<reference evidence="11" key="1">
    <citation type="submission" date="2018-02" db="EMBL/GenBank/DDBJ databases">
        <authorList>
            <person name="Hausmann B."/>
        </authorList>
    </citation>
    <scope>NUCLEOTIDE SEQUENCE [LARGE SCALE GENOMIC DNA]</scope>
    <source>
        <strain evidence="11">Peat soil MAG SbA1</strain>
    </source>
</reference>
<dbReference type="OrthoDB" id="128315at2"/>
<dbReference type="Gene3D" id="2.10.109.10">
    <property type="entry name" value="Umud Fragment, subunit A"/>
    <property type="match status" value="1"/>
</dbReference>
<dbReference type="GO" id="GO:0016020">
    <property type="term" value="C:membrane"/>
    <property type="evidence" value="ECO:0007669"/>
    <property type="project" value="UniProtKB-SubCell"/>
</dbReference>
<keyword evidence="7" id="KW-0472">Membrane</keyword>
<dbReference type="EC" id="3.4.21.89" evidence="3 7"/>
<dbReference type="InterPro" id="IPR000223">
    <property type="entry name" value="Pept_S26A_signal_pept_1"/>
</dbReference>
<accession>A0A2U3KQN2</accession>
<dbReference type="PRINTS" id="PR00727">
    <property type="entry name" value="LEADERPTASE"/>
</dbReference>
<dbReference type="Proteomes" id="UP000238701">
    <property type="component" value="Unassembled WGS sequence"/>
</dbReference>
<dbReference type="AlphaFoldDB" id="A0A2U3KQN2"/>
<evidence type="ECO:0000256" key="5">
    <source>
        <dbReference type="ARBA" id="ARBA00022801"/>
    </source>
</evidence>
<organism evidence="10 11">
    <name type="scientific">Candidatus Sulfotelmatobacter kueseliae</name>
    <dbReference type="NCBI Taxonomy" id="2042962"/>
    <lineage>
        <taxon>Bacteria</taxon>
        <taxon>Pseudomonadati</taxon>
        <taxon>Acidobacteriota</taxon>
        <taxon>Terriglobia</taxon>
        <taxon>Terriglobales</taxon>
        <taxon>Candidatus Korobacteraceae</taxon>
        <taxon>Candidatus Sulfotelmatobacter</taxon>
    </lineage>
</organism>
<dbReference type="InterPro" id="IPR036286">
    <property type="entry name" value="LexA/Signal_pep-like_sf"/>
</dbReference>
<keyword evidence="7" id="KW-1133">Transmembrane helix</keyword>
<dbReference type="GO" id="GO:0006465">
    <property type="term" value="P:signal peptide processing"/>
    <property type="evidence" value="ECO:0007669"/>
    <property type="project" value="InterPro"/>
</dbReference>
<dbReference type="CDD" id="cd06530">
    <property type="entry name" value="S26_SPase_I"/>
    <property type="match status" value="1"/>
</dbReference>
<dbReference type="PROSITE" id="PS00760">
    <property type="entry name" value="SPASE_I_2"/>
    <property type="match status" value="1"/>
</dbReference>
<dbReference type="GO" id="GO:0004252">
    <property type="term" value="F:serine-type endopeptidase activity"/>
    <property type="evidence" value="ECO:0007669"/>
    <property type="project" value="InterPro"/>
</dbReference>
<dbReference type="EMBL" id="OMOD01000135">
    <property type="protein sequence ID" value="SPF41961.1"/>
    <property type="molecule type" value="Genomic_DNA"/>
</dbReference>
<dbReference type="InterPro" id="IPR019533">
    <property type="entry name" value="Peptidase_S26"/>
</dbReference>
<sequence>MAKKENKRKESVAVEEPAAAEEKPKETTVEFLASLAAVLVTGLFIITFVVQAFEIPSSSMEQTLLIGDHVFVNRIQFAPKTSWVGPLLPYRDPHFRDIVVFLHPDPQQAGIYVVKRIIGLPGDHVRLRNGVVYRNGVALDEPYVLHDRDNPLDDYRNNFPVVPPSEGEGLSADWMGDLLQYIQGGELVVPPDHYFAMGDHRGVSLDSRYWGFIPRANIIGRPMFIYWSFDTPEDQYRKTEWGDRLLFLGKVVLHFFDETRWRRTLRVVQ</sequence>
<comment type="catalytic activity">
    <reaction evidence="1 7">
        <text>Cleavage of hydrophobic, N-terminal signal or leader sequences from secreted and periplasmic proteins.</text>
        <dbReference type="EC" id="3.4.21.89"/>
    </reaction>
</comment>
<feature type="domain" description="Peptidase S26" evidence="9">
    <location>
        <begin position="30"/>
        <end position="227"/>
    </location>
</feature>
<name>A0A2U3KQN2_9BACT</name>
<dbReference type="InterPro" id="IPR019757">
    <property type="entry name" value="Pept_S26A_signal_pept_1_Lys-AS"/>
</dbReference>
<feature type="transmembrane region" description="Helical" evidence="7">
    <location>
        <begin position="31"/>
        <end position="53"/>
    </location>
</feature>
<evidence type="ECO:0000256" key="7">
    <source>
        <dbReference type="RuleBase" id="RU362042"/>
    </source>
</evidence>
<evidence type="ECO:0000256" key="2">
    <source>
        <dbReference type="ARBA" id="ARBA00009370"/>
    </source>
</evidence>
<evidence type="ECO:0000313" key="10">
    <source>
        <dbReference type="EMBL" id="SPF41961.1"/>
    </source>
</evidence>
<evidence type="ECO:0000313" key="11">
    <source>
        <dbReference type="Proteomes" id="UP000238701"/>
    </source>
</evidence>
<keyword evidence="7" id="KW-0812">Transmembrane</keyword>
<dbReference type="PANTHER" id="PTHR43390">
    <property type="entry name" value="SIGNAL PEPTIDASE I"/>
    <property type="match status" value="1"/>
</dbReference>
<dbReference type="NCBIfam" id="TIGR02227">
    <property type="entry name" value="sigpep_I_bact"/>
    <property type="match status" value="1"/>
</dbReference>
<evidence type="ECO:0000256" key="4">
    <source>
        <dbReference type="ARBA" id="ARBA00019232"/>
    </source>
</evidence>
<evidence type="ECO:0000256" key="1">
    <source>
        <dbReference type="ARBA" id="ARBA00000677"/>
    </source>
</evidence>
<evidence type="ECO:0000256" key="8">
    <source>
        <dbReference type="SAM" id="MobiDB-lite"/>
    </source>
</evidence>
<dbReference type="GO" id="GO:0009003">
    <property type="term" value="F:signal peptidase activity"/>
    <property type="evidence" value="ECO:0007669"/>
    <property type="project" value="UniProtKB-EC"/>
</dbReference>